<dbReference type="PANTHER" id="PTHR46558">
    <property type="entry name" value="TRACRIPTIONAL REGULATORY PROTEIN-RELATED-RELATED"/>
    <property type="match status" value="1"/>
</dbReference>
<evidence type="ECO:0000256" key="1">
    <source>
        <dbReference type="ARBA" id="ARBA00023125"/>
    </source>
</evidence>
<dbReference type="CDD" id="cd00093">
    <property type="entry name" value="HTH_XRE"/>
    <property type="match status" value="1"/>
</dbReference>
<evidence type="ECO:0000313" key="3">
    <source>
        <dbReference type="EMBL" id="CCC79651.1"/>
    </source>
</evidence>
<dbReference type="EnsemblBacteria" id="CCC79651">
    <property type="protein sequence ID" value="CCC79651"/>
    <property type="gene ID" value="lp_2479"/>
</dbReference>
<proteinExistence type="predicted"/>
<protein>
    <submittedName>
        <fullName evidence="3">Prophage P2b protein 2, phage transcription regulator, Cro/CI family</fullName>
    </submittedName>
</protein>
<dbReference type="AlphaFoldDB" id="F9UR12"/>
<dbReference type="SMART" id="SM00530">
    <property type="entry name" value="HTH_XRE"/>
    <property type="match status" value="1"/>
</dbReference>
<evidence type="ECO:0000313" key="4">
    <source>
        <dbReference type="Proteomes" id="UP000000432"/>
    </source>
</evidence>
<dbReference type="InterPro" id="IPR010982">
    <property type="entry name" value="Lambda_DNA-bd_dom_sf"/>
</dbReference>
<reference evidence="3 4" key="3">
    <citation type="journal article" date="2012" name="J. Bacteriol.">
        <title>Complete resequencing and reannotation of the Lactobacillus plantarum WCFS1 genome.</title>
        <authorList>
            <person name="Siezen R.J."/>
            <person name="Francke C."/>
            <person name="Renckens B."/>
            <person name="Boekhorst J."/>
            <person name="Wels M."/>
            <person name="Kleerebezem M."/>
            <person name="van Hijum S.A.F.T."/>
        </authorList>
    </citation>
    <scope>NUCLEOTIDE SEQUENCE [LARGE SCALE GENOMIC DNA]</scope>
    <source>
        <strain evidence="4">ATCC BAA-793 / NCIMB 8826 / WCFS1</strain>
    </source>
</reference>
<dbReference type="KEGG" id="lpl:lp_2479"/>
<dbReference type="Proteomes" id="UP000000432">
    <property type="component" value="Chromosome"/>
</dbReference>
<dbReference type="InterPro" id="IPR001387">
    <property type="entry name" value="Cro/C1-type_HTH"/>
</dbReference>
<keyword evidence="4" id="KW-1185">Reference proteome</keyword>
<reference evidence="3 4" key="1">
    <citation type="journal article" date="2003" name="Proc. Natl. Acad. Sci. U.S.A.">
        <title>Complete genome sequence of Lactobacillus plantarum WCFS1.</title>
        <authorList>
            <person name="Kleerebezem M."/>
            <person name="Boekhorst J."/>
            <person name="van Kranenburg R."/>
            <person name="Molenaar D."/>
            <person name="Kuipers O.P."/>
            <person name="Leer R."/>
            <person name="Tarchini R."/>
            <person name="Peters S.A."/>
            <person name="Sandbrink H.M."/>
            <person name="Fiers M.W."/>
            <person name="Stiekema W."/>
            <person name="Lankhorst R.M."/>
            <person name="Bron P.A."/>
            <person name="Hoffer S.M."/>
            <person name="Groot M.N."/>
            <person name="Kerkhoven R."/>
            <person name="de Vries M."/>
            <person name="Ursing B."/>
            <person name="de Vos W.M."/>
            <person name="Siezen R.J."/>
        </authorList>
    </citation>
    <scope>NUCLEOTIDE SEQUENCE [LARGE SCALE GENOMIC DNA]</scope>
    <source>
        <strain evidence="4">ATCC BAA-793 / NCIMB 8826 / WCFS1</strain>
    </source>
</reference>
<dbReference type="GO" id="GO:0003677">
    <property type="term" value="F:DNA binding"/>
    <property type="evidence" value="ECO:0007669"/>
    <property type="project" value="UniProtKB-KW"/>
</dbReference>
<feature type="domain" description="HTH cro/C1-type" evidence="2">
    <location>
        <begin position="4"/>
        <end position="58"/>
    </location>
</feature>
<dbReference type="RefSeq" id="WP_011101802.1">
    <property type="nucleotide sequence ID" value="NC_004567.2"/>
</dbReference>
<name>F9UR12_LACPL</name>
<dbReference type="STRING" id="220668.lp_2479"/>
<organism evidence="3 4">
    <name type="scientific">Lactiplantibacillus plantarum (strain ATCC BAA-793 / NCIMB 8826 / WCFS1)</name>
    <name type="common">Lactobacillus plantarum</name>
    <dbReference type="NCBI Taxonomy" id="220668"/>
    <lineage>
        <taxon>Bacteria</taxon>
        <taxon>Bacillati</taxon>
        <taxon>Bacillota</taxon>
        <taxon>Bacilli</taxon>
        <taxon>Lactobacillales</taxon>
        <taxon>Lactobacillaceae</taxon>
        <taxon>Lactiplantibacillus</taxon>
    </lineage>
</organism>
<dbReference type="OrthoDB" id="9805856at2"/>
<dbReference type="eggNOG" id="COG1476">
    <property type="taxonomic scope" value="Bacteria"/>
</dbReference>
<accession>F9UR12</accession>
<keyword evidence="1" id="KW-0238">DNA-binding</keyword>
<sequence>MNKIKELRQYMGLSQAELAEKLNVTRQSISLYEKGQRVPRINVLKNMEAIFGVPISYIQGQTTYLSPIDKANLVSQKIKFGKDEQLSVLTQVLDDSKKDDVQKLKKQLNDLDKIIDTLSDTTIKSLYTSVNFLLELDQSDDSLLQQAYFSLISKLELALNSKTEISRKFAEHIFKDFFNRLKEFSYKK</sequence>
<dbReference type="PROSITE" id="PS50943">
    <property type="entry name" value="HTH_CROC1"/>
    <property type="match status" value="1"/>
</dbReference>
<evidence type="ECO:0000259" key="2">
    <source>
        <dbReference type="PROSITE" id="PS50943"/>
    </source>
</evidence>
<reference key="2">
    <citation type="submission" date="2011-06" db="EMBL/GenBank/DDBJ databases">
        <title>Complete resequencing and reannotation of the Lactobacillus plantarum WCFS1 genome.</title>
        <authorList>
            <person name="Siezen R.J."/>
            <person name="Francke C."/>
            <person name="Renckens B."/>
            <person name="Boekhorst J."/>
            <person name="Wels M."/>
            <person name="Kleerebezem M."/>
            <person name="van Hijum S.A.F.T."/>
        </authorList>
    </citation>
    <scope>NUCLEOTIDE SEQUENCE</scope>
    <source>
        <strain>WCFS1</strain>
    </source>
</reference>
<dbReference type="EMBL" id="AL935263">
    <property type="protein sequence ID" value="CCC79651.1"/>
    <property type="molecule type" value="Genomic_DNA"/>
</dbReference>
<dbReference type="HOGENOM" id="CLU_1439413_0_0_9"/>
<dbReference type="Gene3D" id="1.10.260.40">
    <property type="entry name" value="lambda repressor-like DNA-binding domains"/>
    <property type="match status" value="1"/>
</dbReference>
<gene>
    <name evidence="3" type="ordered locus">lp_2479</name>
</gene>
<dbReference type="Pfam" id="PF01381">
    <property type="entry name" value="HTH_3"/>
    <property type="match status" value="1"/>
</dbReference>
<dbReference type="SUPFAM" id="SSF47413">
    <property type="entry name" value="lambda repressor-like DNA-binding domains"/>
    <property type="match status" value="1"/>
</dbReference>
<dbReference type="PANTHER" id="PTHR46558:SF3">
    <property type="entry name" value="TRANSCRIPTIONAL REGULATOR"/>
    <property type="match status" value="1"/>
</dbReference>